<comment type="caution">
    <text evidence="2">The sequence shown here is derived from an EMBL/GenBank/DDBJ whole genome shotgun (WGS) entry which is preliminary data.</text>
</comment>
<keyword evidence="3" id="KW-1185">Reference proteome</keyword>
<keyword evidence="1" id="KW-0472">Membrane</keyword>
<keyword evidence="1" id="KW-1133">Transmembrane helix</keyword>
<keyword evidence="1" id="KW-0812">Transmembrane</keyword>
<evidence type="ECO:0000256" key="1">
    <source>
        <dbReference type="SAM" id="Phobius"/>
    </source>
</evidence>
<evidence type="ECO:0000313" key="2">
    <source>
        <dbReference type="EMBL" id="MSS91969.1"/>
    </source>
</evidence>
<reference evidence="2 3" key="1">
    <citation type="submission" date="2019-08" db="EMBL/GenBank/DDBJ databases">
        <title>In-depth cultivation of the pig gut microbiome towards novel bacterial diversity and tailored functional studies.</title>
        <authorList>
            <person name="Wylensek D."/>
            <person name="Hitch T.C.A."/>
            <person name="Clavel T."/>
        </authorList>
    </citation>
    <scope>NUCLEOTIDE SEQUENCE [LARGE SCALE GENOMIC DNA]</scope>
    <source>
        <strain evidence="2 3">WCA-389-WT-23B</strain>
    </source>
</reference>
<dbReference type="Proteomes" id="UP000436047">
    <property type="component" value="Unassembled WGS sequence"/>
</dbReference>
<evidence type="ECO:0000313" key="3">
    <source>
        <dbReference type="Proteomes" id="UP000436047"/>
    </source>
</evidence>
<dbReference type="AlphaFoldDB" id="A0A6N7W9N6"/>
<name>A0A6N7W9N6_9FIRM</name>
<dbReference type="RefSeq" id="WP_154468303.1">
    <property type="nucleotide sequence ID" value="NZ_JAXDZL010000124.1"/>
</dbReference>
<accession>A0A6N7W9N6</accession>
<organism evidence="2 3">
    <name type="scientific">Eisenbergiella porci</name>
    <dbReference type="NCBI Taxonomy" id="2652274"/>
    <lineage>
        <taxon>Bacteria</taxon>
        <taxon>Bacillati</taxon>
        <taxon>Bacillota</taxon>
        <taxon>Clostridia</taxon>
        <taxon>Lachnospirales</taxon>
        <taxon>Lachnospiraceae</taxon>
        <taxon>Eisenbergiella</taxon>
    </lineage>
</organism>
<sequence>MGIFTGTLCFLCFLLLLAKAASRKFGPKKADRLFMKLHKPLSAVLFLLCPVHIFFVLRTPRAMWLSQTARLSQATRLSQTARLPGYLSGGCLFLCNACSHASVSPGTGTWKRPRRRNSK</sequence>
<dbReference type="GeneID" id="86056885"/>
<protein>
    <submittedName>
        <fullName evidence="2">Uncharacterized protein</fullName>
    </submittedName>
</protein>
<proteinExistence type="predicted"/>
<feature type="transmembrane region" description="Helical" evidence="1">
    <location>
        <begin position="38"/>
        <end position="57"/>
    </location>
</feature>
<gene>
    <name evidence="2" type="ORF">FYJ45_28300</name>
</gene>
<dbReference type="EMBL" id="VUMI01000096">
    <property type="protein sequence ID" value="MSS91969.1"/>
    <property type="molecule type" value="Genomic_DNA"/>
</dbReference>